<feature type="domain" description="Reverse transcriptase Ty1/copia-type" evidence="2">
    <location>
        <begin position="257"/>
        <end position="352"/>
    </location>
</feature>
<gene>
    <name evidence="3" type="ORF">Tci_011339</name>
</gene>
<dbReference type="Pfam" id="PF07727">
    <property type="entry name" value="RVT_2"/>
    <property type="match status" value="1"/>
</dbReference>
<evidence type="ECO:0000259" key="2">
    <source>
        <dbReference type="Pfam" id="PF07727"/>
    </source>
</evidence>
<dbReference type="PANTHER" id="PTHR11439">
    <property type="entry name" value="GAG-POL-RELATED RETROTRANSPOSON"/>
    <property type="match status" value="1"/>
</dbReference>
<comment type="caution">
    <text evidence="3">The sequence shown here is derived from an EMBL/GenBank/DDBJ whole genome shotgun (WGS) entry which is preliminary data.</text>
</comment>
<evidence type="ECO:0000313" key="3">
    <source>
        <dbReference type="EMBL" id="GEU39361.1"/>
    </source>
</evidence>
<feature type="compositionally biased region" description="Polar residues" evidence="1">
    <location>
        <begin position="90"/>
        <end position="99"/>
    </location>
</feature>
<dbReference type="AlphaFoldDB" id="A0A6L2JQL5"/>
<feature type="compositionally biased region" description="Basic and acidic residues" evidence="1">
    <location>
        <begin position="57"/>
        <end position="72"/>
    </location>
</feature>
<dbReference type="EMBL" id="BKCJ010001164">
    <property type="protein sequence ID" value="GEU39361.1"/>
    <property type="molecule type" value="Genomic_DNA"/>
</dbReference>
<dbReference type="InterPro" id="IPR013103">
    <property type="entry name" value="RVT_2"/>
</dbReference>
<feature type="region of interest" description="Disordered" evidence="1">
    <location>
        <begin position="148"/>
        <end position="177"/>
    </location>
</feature>
<dbReference type="CDD" id="cd09272">
    <property type="entry name" value="RNase_HI_RT_Ty1"/>
    <property type="match status" value="1"/>
</dbReference>
<feature type="region of interest" description="Disordered" evidence="1">
    <location>
        <begin position="57"/>
        <end position="112"/>
    </location>
</feature>
<feature type="compositionally biased region" description="Low complexity" evidence="1">
    <location>
        <begin position="167"/>
        <end position="177"/>
    </location>
</feature>
<sequence length="1056" mass="120378">MKAKLALLEAIPPISQSSKPFQLKNKGLVVETFDWDEEEVSNDEEETQVKVPMALADDKLSMGKNHARNDHSSRKRCGLGTIKHTKPETQESSNKNVSGPVTVFDPEPVTSSIPTEVKTNAQESKINKVTKPVQMLMDEKTNFTQKIHEPKSISSRPVSSKGGVLAESSQSSESSIEVSCTTYRSNVHSNTDHNDLEHYKKGMLTRSMSAKLTASSASEYLFTDILSKIEPKKVSEVLKHPGWVGATQEELNQFYRNKVWTLVPLPYGKIAVGSKWVFRNKKYKHRIVTKNKARLVSQGYSQEERIDYDETFVPVARMEAIRIFLAFATYMNFIVFQMYVKSAFLNGKLKEEDDKEISICKEKYTRNLLKKYEISDSPLVKTPMVPRKNLGPNLAGKPVNKTLYRGMIGSLMYLTATKPDIQFSTCLCARYHASPKESHLIAVKIIFRYLKGTSSLGSCQILGGKLVYWSAKKQQSVAMSLAEAEYVAAIGCCANISWIKSQLIDYDIHYKMHFIRDRILKGDIELYFITTEYQLADIFTKPLDEPTFIRMKAEEFWCTAIAYDPNPHADKSEARHLKEYKIKFTVKNGKKPLTLDYKTFVETTGLDYNQGTYVSHPSPKAVNAELDKITTKEVLVNKTHVLKTAFPVAWRIMFTFVIQPADKGLPFVVPDNGTGKTTPSSKWPWTDAKNQVDQTRSTRFEEKHEEVVASYADLKWGLEDYINTSFTKYENNDVALMNFQQVLTLFKTDHNTGITRIIDNLKEVQDAVKEDPALNKKVLKAAESYIQNSTKLTKLFTPVKTFDLSGLKSLVESLKDIVDAKNDHLATCPPVSSRVDRGKGVATDDVESLKKLVKASSNVHPNPNEPVRVPYEIHGKLYHLTDDEIQEHLDTEEKMKKAAKEANLLAMSKPELIKVVHEEASKARIDPKILESEKGGQQFKKIQDVEIRVLNREHAEKIKRSRELRMKRIEKYQWTTSNKLKPKTIIDVKIYPNTKTVSMTVYMGTNKQNFDVHNTFEFGVTEWDELRETIPKNENQIVKDLINSLRKRYERLRKNP</sequence>
<dbReference type="PANTHER" id="PTHR11439:SF495">
    <property type="entry name" value="REVERSE TRANSCRIPTASE, RNA-DEPENDENT DNA POLYMERASE-RELATED"/>
    <property type="match status" value="1"/>
</dbReference>
<accession>A0A6L2JQL5</accession>
<proteinExistence type="predicted"/>
<protein>
    <recommendedName>
        <fullName evidence="2">Reverse transcriptase Ty1/copia-type domain-containing protein</fullName>
    </recommendedName>
</protein>
<name>A0A6L2JQL5_TANCI</name>
<organism evidence="3">
    <name type="scientific">Tanacetum cinerariifolium</name>
    <name type="common">Dalmatian daisy</name>
    <name type="synonym">Chrysanthemum cinerariifolium</name>
    <dbReference type="NCBI Taxonomy" id="118510"/>
    <lineage>
        <taxon>Eukaryota</taxon>
        <taxon>Viridiplantae</taxon>
        <taxon>Streptophyta</taxon>
        <taxon>Embryophyta</taxon>
        <taxon>Tracheophyta</taxon>
        <taxon>Spermatophyta</taxon>
        <taxon>Magnoliopsida</taxon>
        <taxon>eudicotyledons</taxon>
        <taxon>Gunneridae</taxon>
        <taxon>Pentapetalae</taxon>
        <taxon>asterids</taxon>
        <taxon>campanulids</taxon>
        <taxon>Asterales</taxon>
        <taxon>Asteraceae</taxon>
        <taxon>Asteroideae</taxon>
        <taxon>Anthemideae</taxon>
        <taxon>Anthemidinae</taxon>
        <taxon>Tanacetum</taxon>
    </lineage>
</organism>
<evidence type="ECO:0000256" key="1">
    <source>
        <dbReference type="SAM" id="MobiDB-lite"/>
    </source>
</evidence>
<reference evidence="3" key="1">
    <citation type="journal article" date="2019" name="Sci. Rep.">
        <title>Draft genome of Tanacetum cinerariifolium, the natural source of mosquito coil.</title>
        <authorList>
            <person name="Yamashiro T."/>
            <person name="Shiraishi A."/>
            <person name="Satake H."/>
            <person name="Nakayama K."/>
        </authorList>
    </citation>
    <scope>NUCLEOTIDE SEQUENCE</scope>
</reference>